<comment type="caution">
    <text evidence="3">The sequence shown here is derived from an EMBL/GenBank/DDBJ whole genome shotgun (WGS) entry which is preliminary data.</text>
</comment>
<keyword evidence="1" id="KW-1133">Transmembrane helix</keyword>
<name>A0A432Z055_9GAMM</name>
<dbReference type="PROSITE" id="PS50943">
    <property type="entry name" value="HTH_CROC1"/>
    <property type="match status" value="1"/>
</dbReference>
<evidence type="ECO:0000259" key="2">
    <source>
        <dbReference type="PROSITE" id="PS50943"/>
    </source>
</evidence>
<reference evidence="4" key="1">
    <citation type="journal article" date="2018" name="Front. Microbiol.">
        <title>Genome-Based Analysis Reveals the Taxonomy and Diversity of the Family Idiomarinaceae.</title>
        <authorList>
            <person name="Liu Y."/>
            <person name="Lai Q."/>
            <person name="Shao Z."/>
        </authorList>
    </citation>
    <scope>NUCLEOTIDE SEQUENCE [LARGE SCALE GENOMIC DNA]</scope>
    <source>
        <strain evidence="4">R22</strain>
    </source>
</reference>
<feature type="domain" description="HTH cro/C1-type" evidence="2">
    <location>
        <begin position="2"/>
        <end position="55"/>
    </location>
</feature>
<dbReference type="EMBL" id="PIQC01000004">
    <property type="protein sequence ID" value="RUO69578.1"/>
    <property type="molecule type" value="Genomic_DNA"/>
</dbReference>
<dbReference type="AlphaFoldDB" id="A0A432Z055"/>
<dbReference type="Proteomes" id="UP000288058">
    <property type="component" value="Unassembled WGS sequence"/>
</dbReference>
<protein>
    <submittedName>
        <fullName evidence="3">Transcriptional regulator</fullName>
    </submittedName>
</protein>
<gene>
    <name evidence="3" type="ORF">CWI78_06550</name>
</gene>
<dbReference type="SUPFAM" id="SSF47413">
    <property type="entry name" value="lambda repressor-like DNA-binding domains"/>
    <property type="match status" value="1"/>
</dbReference>
<dbReference type="InterPro" id="IPR010982">
    <property type="entry name" value="Lambda_DNA-bd_dom_sf"/>
</dbReference>
<keyword evidence="4" id="KW-1185">Reference proteome</keyword>
<evidence type="ECO:0000313" key="4">
    <source>
        <dbReference type="Proteomes" id="UP000288058"/>
    </source>
</evidence>
<sequence>MIKKLRERKSWSQEQLAIMSGLSVRTIQRIESGNKASMESLKSLASVFEVDVSKLTEEITVIDKESRYWKQQPTWFKLSLFGVNRRNKLVWVEYLSVLLGLATWIIHPDIFATSAFFLAAYLISKLVNRADSQKVW</sequence>
<keyword evidence="1" id="KW-0812">Transmembrane</keyword>
<dbReference type="OrthoDB" id="21915at2"/>
<dbReference type="RefSeq" id="WP_126781429.1">
    <property type="nucleotide sequence ID" value="NZ_PIQC01000004.1"/>
</dbReference>
<dbReference type="GO" id="GO:0003677">
    <property type="term" value="F:DNA binding"/>
    <property type="evidence" value="ECO:0007669"/>
    <property type="project" value="InterPro"/>
</dbReference>
<dbReference type="Pfam" id="PF01381">
    <property type="entry name" value="HTH_3"/>
    <property type="match status" value="1"/>
</dbReference>
<dbReference type="InterPro" id="IPR001387">
    <property type="entry name" value="Cro/C1-type_HTH"/>
</dbReference>
<dbReference type="CDD" id="cd00093">
    <property type="entry name" value="HTH_XRE"/>
    <property type="match status" value="1"/>
</dbReference>
<feature type="transmembrane region" description="Helical" evidence="1">
    <location>
        <begin position="112"/>
        <end position="128"/>
    </location>
</feature>
<evidence type="ECO:0000256" key="1">
    <source>
        <dbReference type="SAM" id="Phobius"/>
    </source>
</evidence>
<dbReference type="SMART" id="SM00530">
    <property type="entry name" value="HTH_XRE"/>
    <property type="match status" value="1"/>
</dbReference>
<feature type="transmembrane region" description="Helical" evidence="1">
    <location>
        <begin position="89"/>
        <end position="106"/>
    </location>
</feature>
<proteinExistence type="predicted"/>
<organism evidence="3 4">
    <name type="scientific">Idiomarina ramblicola</name>
    <dbReference type="NCBI Taxonomy" id="263724"/>
    <lineage>
        <taxon>Bacteria</taxon>
        <taxon>Pseudomonadati</taxon>
        <taxon>Pseudomonadota</taxon>
        <taxon>Gammaproteobacteria</taxon>
        <taxon>Alteromonadales</taxon>
        <taxon>Idiomarinaceae</taxon>
        <taxon>Idiomarina</taxon>
    </lineage>
</organism>
<keyword evidence="1" id="KW-0472">Membrane</keyword>
<dbReference type="Gene3D" id="1.10.260.40">
    <property type="entry name" value="lambda repressor-like DNA-binding domains"/>
    <property type="match status" value="1"/>
</dbReference>
<accession>A0A432Z055</accession>
<evidence type="ECO:0000313" key="3">
    <source>
        <dbReference type="EMBL" id="RUO69578.1"/>
    </source>
</evidence>